<evidence type="ECO:0000256" key="2">
    <source>
        <dbReference type="ARBA" id="ARBA00023002"/>
    </source>
</evidence>
<dbReference type="Proteomes" id="UP000239549">
    <property type="component" value="Unassembled WGS sequence"/>
</dbReference>
<evidence type="ECO:0000313" key="5">
    <source>
        <dbReference type="EMBL" id="GBF32531.1"/>
    </source>
</evidence>
<dbReference type="GO" id="GO:0009055">
    <property type="term" value="F:electron transfer activity"/>
    <property type="evidence" value="ECO:0007669"/>
    <property type="project" value="TreeGrafter"/>
</dbReference>
<dbReference type="SUPFAM" id="SSF46977">
    <property type="entry name" value="Succinate dehydrogenase/fumarate reductase flavoprotein C-terminal domain"/>
    <property type="match status" value="1"/>
</dbReference>
<dbReference type="InterPro" id="IPR003953">
    <property type="entry name" value="FAD-dep_OxRdtase_2_FAD-bd"/>
</dbReference>
<dbReference type="PANTHER" id="PTHR11632">
    <property type="entry name" value="SUCCINATE DEHYDROGENASE 2 FLAVOPROTEIN SUBUNIT"/>
    <property type="match status" value="1"/>
</dbReference>
<dbReference type="InterPro" id="IPR015939">
    <property type="entry name" value="Fum_Rdtase/Succ_DH_flav-like_C"/>
</dbReference>
<dbReference type="GO" id="GO:0000104">
    <property type="term" value="F:succinate dehydrogenase activity"/>
    <property type="evidence" value="ECO:0007669"/>
    <property type="project" value="TreeGrafter"/>
</dbReference>
<dbReference type="GO" id="GO:0050660">
    <property type="term" value="F:flavin adenine dinucleotide binding"/>
    <property type="evidence" value="ECO:0007669"/>
    <property type="project" value="TreeGrafter"/>
</dbReference>
<dbReference type="GO" id="GO:0005886">
    <property type="term" value="C:plasma membrane"/>
    <property type="evidence" value="ECO:0007669"/>
    <property type="project" value="TreeGrafter"/>
</dbReference>
<dbReference type="Pfam" id="PF00890">
    <property type="entry name" value="FAD_binding_2"/>
    <property type="match status" value="1"/>
</dbReference>
<dbReference type="GO" id="GO:0009061">
    <property type="term" value="P:anaerobic respiration"/>
    <property type="evidence" value="ECO:0007669"/>
    <property type="project" value="TreeGrafter"/>
</dbReference>
<dbReference type="EMBL" id="BFAV01000039">
    <property type="protein sequence ID" value="GBF32531.1"/>
    <property type="molecule type" value="Genomic_DNA"/>
</dbReference>
<feature type="domain" description="FAD-dependent oxidoreductase 2 FAD-binding" evidence="3">
    <location>
        <begin position="2"/>
        <end position="241"/>
    </location>
</feature>
<feature type="domain" description="Fumarate reductase/succinate dehydrogenase flavoprotein-like C-terminal" evidence="4">
    <location>
        <begin position="303"/>
        <end position="422"/>
    </location>
</feature>
<dbReference type="GO" id="GO:0033765">
    <property type="term" value="F:steroid dehydrogenase activity, acting on the CH-CH group of donors"/>
    <property type="evidence" value="ECO:0007669"/>
    <property type="project" value="UniProtKB-ARBA"/>
</dbReference>
<dbReference type="PANTHER" id="PTHR11632:SF51">
    <property type="entry name" value="SUCCINATE DEHYDROGENASE [UBIQUINONE] FLAVOPROTEIN SUBUNIT, MITOCHONDRIAL"/>
    <property type="match status" value="1"/>
</dbReference>
<keyword evidence="1" id="KW-0285">Flavoprotein</keyword>
<dbReference type="InterPro" id="IPR027477">
    <property type="entry name" value="Succ_DH/fumarate_Rdtase_cat_sf"/>
</dbReference>
<evidence type="ECO:0000313" key="6">
    <source>
        <dbReference type="Proteomes" id="UP000239549"/>
    </source>
</evidence>
<accession>A0A2L2XFB1</accession>
<organism evidence="5 6">
    <name type="scientific">Desulfocucumis palustris</name>
    <dbReference type="NCBI Taxonomy" id="1898651"/>
    <lineage>
        <taxon>Bacteria</taxon>
        <taxon>Bacillati</taxon>
        <taxon>Bacillota</taxon>
        <taxon>Clostridia</taxon>
        <taxon>Eubacteriales</taxon>
        <taxon>Desulfocucumaceae</taxon>
        <taxon>Desulfocucumis</taxon>
    </lineage>
</organism>
<dbReference type="Pfam" id="PF02910">
    <property type="entry name" value="Succ_DH_flav_C"/>
    <property type="match status" value="1"/>
</dbReference>
<evidence type="ECO:0000256" key="1">
    <source>
        <dbReference type="ARBA" id="ARBA00022630"/>
    </source>
</evidence>
<name>A0A2L2XFB1_9FIRM</name>
<evidence type="ECO:0000259" key="3">
    <source>
        <dbReference type="Pfam" id="PF00890"/>
    </source>
</evidence>
<dbReference type="Gene3D" id="3.50.50.60">
    <property type="entry name" value="FAD/NAD(P)-binding domain"/>
    <property type="match status" value="1"/>
</dbReference>
<proteinExistence type="predicted"/>
<evidence type="ECO:0000259" key="4">
    <source>
        <dbReference type="Pfam" id="PF02910"/>
    </source>
</evidence>
<dbReference type="Gene3D" id="1.20.58.100">
    <property type="entry name" value="Fumarate reductase/succinate dehydrogenase flavoprotein-like, C-terminal domain"/>
    <property type="match status" value="1"/>
</dbReference>
<dbReference type="InterPro" id="IPR037099">
    <property type="entry name" value="Fum_R/Succ_DH_flav-like_C_sf"/>
</dbReference>
<gene>
    <name evidence="5" type="ORF">DCCM_0727</name>
</gene>
<protein>
    <submittedName>
        <fullName evidence="5">Succinate dehydrogenase flavoprotein subunit</fullName>
    </submittedName>
</protein>
<dbReference type="SUPFAM" id="SSF51905">
    <property type="entry name" value="FAD/NAD(P)-binding domain"/>
    <property type="match status" value="1"/>
</dbReference>
<sequence>MLTVLRKVALQKGVNILNHIYIYDLLKGKKGRISGVVGISLKDRKNYLIHSKAVILATNSGGFRGHHLASELQGTGPFMAYDAGARIKNPEFHYINIRPAKHEVEGSGIMPAIGAKWINAKGELYMEKYDPVLKDRAPTSKIIVAAAKEAMKGNAPVAINVEGMTDEQREKFRMLQVSHGWMPILFDKCKREEGYDILEDNIEWQPAYESNKLGIDADVNCQTSLEGLYAAGMARTLGVNPFTGWSIASSTWSGFTAGNSAAKYTMEVDYEDIDFDYVVSRTNSFFAPLQNEFNENPDRMVTELQKILFPADVLILMNEPRLKEALSKVLELKQEKLPGLHATDIRTLVKVKEAQTMVLAAEMSLKGAIMRKESRPNIFYREDYTSADDNWLKWLIVQIDDSGEMNFSTQDIPFDQYKFRPENPALK</sequence>
<keyword evidence="6" id="KW-1185">Reference proteome</keyword>
<keyword evidence="2" id="KW-0560">Oxidoreductase</keyword>
<dbReference type="InterPro" id="IPR036188">
    <property type="entry name" value="FAD/NAD-bd_sf"/>
</dbReference>
<dbReference type="InterPro" id="IPR030664">
    <property type="entry name" value="SdhA/FrdA/AprA"/>
</dbReference>
<reference evidence="6" key="1">
    <citation type="submission" date="2018-02" db="EMBL/GenBank/DDBJ databases">
        <title>Genome sequence of Desulfocucumis palustris strain NAW-5.</title>
        <authorList>
            <person name="Watanabe M."/>
            <person name="Kojima H."/>
            <person name="Fukui M."/>
        </authorList>
    </citation>
    <scope>NUCLEOTIDE SEQUENCE [LARGE SCALE GENOMIC DNA]</scope>
    <source>
        <strain evidence="6">NAW-5</strain>
    </source>
</reference>
<dbReference type="Gene3D" id="3.90.700.10">
    <property type="entry name" value="Succinate dehydrogenase/fumarate reductase flavoprotein, catalytic domain"/>
    <property type="match status" value="1"/>
</dbReference>
<dbReference type="AlphaFoldDB" id="A0A2L2XFB1"/>
<comment type="caution">
    <text evidence="5">The sequence shown here is derived from an EMBL/GenBank/DDBJ whole genome shotgun (WGS) entry which is preliminary data.</text>
</comment>